<reference evidence="3" key="1">
    <citation type="submission" date="2022-03" db="EMBL/GenBank/DDBJ databases">
        <authorList>
            <person name="Tunstrom K."/>
        </authorList>
    </citation>
    <scope>NUCLEOTIDE SEQUENCE</scope>
</reference>
<comment type="caution">
    <text evidence="3">The sequence shown here is derived from an EMBL/GenBank/DDBJ whole genome shotgun (WGS) entry which is preliminary data.</text>
</comment>
<organism evidence="3 4">
    <name type="scientific">Euphydryas editha</name>
    <name type="common">Edith's checkerspot</name>
    <dbReference type="NCBI Taxonomy" id="104508"/>
    <lineage>
        <taxon>Eukaryota</taxon>
        <taxon>Metazoa</taxon>
        <taxon>Ecdysozoa</taxon>
        <taxon>Arthropoda</taxon>
        <taxon>Hexapoda</taxon>
        <taxon>Insecta</taxon>
        <taxon>Pterygota</taxon>
        <taxon>Neoptera</taxon>
        <taxon>Endopterygota</taxon>
        <taxon>Lepidoptera</taxon>
        <taxon>Glossata</taxon>
        <taxon>Ditrysia</taxon>
        <taxon>Papilionoidea</taxon>
        <taxon>Nymphalidae</taxon>
        <taxon>Nymphalinae</taxon>
        <taxon>Euphydryas</taxon>
    </lineage>
</organism>
<dbReference type="InterPro" id="IPR004875">
    <property type="entry name" value="DDE_SF_endonuclease_dom"/>
</dbReference>
<dbReference type="Proteomes" id="UP001153954">
    <property type="component" value="Unassembled WGS sequence"/>
</dbReference>
<name>A0AAU9TQK7_EUPED</name>
<dbReference type="GO" id="GO:0003676">
    <property type="term" value="F:nucleic acid binding"/>
    <property type="evidence" value="ECO:0007669"/>
    <property type="project" value="InterPro"/>
</dbReference>
<evidence type="ECO:0000313" key="4">
    <source>
        <dbReference type="Proteomes" id="UP001153954"/>
    </source>
</evidence>
<proteinExistence type="predicted"/>
<evidence type="ECO:0000313" key="3">
    <source>
        <dbReference type="EMBL" id="CAH2088101.1"/>
    </source>
</evidence>
<keyword evidence="4" id="KW-1185">Reference proteome</keyword>
<feature type="region of interest" description="Disordered" evidence="1">
    <location>
        <begin position="235"/>
        <end position="265"/>
    </location>
</feature>
<dbReference type="Gene3D" id="3.30.420.10">
    <property type="entry name" value="Ribonuclease H-like superfamily/Ribonuclease H"/>
    <property type="match status" value="1"/>
</dbReference>
<sequence>MVATVSDSGWINESIFIDYLRHFISFVKPTKEDPVLLILDNHEIHISLVAYELFREHGLLVLSLPPHVSHKMQPLDLTIFSSLKMAYNKEYELYMVKNPGKRISQYEIGELFTKTFNNTANISKAISRFRAAGIYSIDPDRFKDSFECSLYDQTDISQTQTSGISATTTAQNLAGPVDTAKVNQTPPMQISQDTTITSIPENNKNLSVTIVSTPPVPSTPVQLSQVTNMPVIPQTRTTSRRQNKQHAQILSNSPLKTQLEEKQKR</sequence>
<accession>A0AAU9TQK7</accession>
<dbReference type="InterPro" id="IPR036397">
    <property type="entry name" value="RNaseH_sf"/>
</dbReference>
<feature type="domain" description="DDE-1" evidence="2">
    <location>
        <begin position="4"/>
        <end position="146"/>
    </location>
</feature>
<gene>
    <name evidence="3" type="ORF">EEDITHA_LOCUS4293</name>
</gene>
<evidence type="ECO:0000259" key="2">
    <source>
        <dbReference type="Pfam" id="PF03184"/>
    </source>
</evidence>
<dbReference type="Pfam" id="PF03184">
    <property type="entry name" value="DDE_1"/>
    <property type="match status" value="1"/>
</dbReference>
<feature type="compositionally biased region" description="Polar residues" evidence="1">
    <location>
        <begin position="245"/>
        <end position="256"/>
    </location>
</feature>
<evidence type="ECO:0000256" key="1">
    <source>
        <dbReference type="SAM" id="MobiDB-lite"/>
    </source>
</evidence>
<dbReference type="AlphaFoldDB" id="A0AAU9TQK7"/>
<protein>
    <recommendedName>
        <fullName evidence="2">DDE-1 domain-containing protein</fullName>
    </recommendedName>
</protein>
<dbReference type="EMBL" id="CAKOGL010000007">
    <property type="protein sequence ID" value="CAH2088101.1"/>
    <property type="molecule type" value="Genomic_DNA"/>
</dbReference>